<name>A0A9N9DUY3_9GLOM</name>
<sequence length="95" mass="10542">MSDNASLNFDNDDSVDPSCMGCDLIIEEGNVVAFGEGIWHVQCVIITEFSLVCKVSSALNVTAWLYTIPTFYCYPTEIQYVKTVRIVATFAGNLY</sequence>
<organism evidence="1 2">
    <name type="scientific">Funneliformis caledonium</name>
    <dbReference type="NCBI Taxonomy" id="1117310"/>
    <lineage>
        <taxon>Eukaryota</taxon>
        <taxon>Fungi</taxon>
        <taxon>Fungi incertae sedis</taxon>
        <taxon>Mucoromycota</taxon>
        <taxon>Glomeromycotina</taxon>
        <taxon>Glomeromycetes</taxon>
        <taxon>Glomerales</taxon>
        <taxon>Glomeraceae</taxon>
        <taxon>Funneliformis</taxon>
    </lineage>
</organism>
<evidence type="ECO:0000313" key="2">
    <source>
        <dbReference type="Proteomes" id="UP000789570"/>
    </source>
</evidence>
<proteinExistence type="predicted"/>
<dbReference type="OrthoDB" id="79452at2759"/>
<reference evidence="1" key="1">
    <citation type="submission" date="2021-06" db="EMBL/GenBank/DDBJ databases">
        <authorList>
            <person name="Kallberg Y."/>
            <person name="Tangrot J."/>
            <person name="Rosling A."/>
        </authorList>
    </citation>
    <scope>NUCLEOTIDE SEQUENCE</scope>
    <source>
        <strain evidence="1">UK204</strain>
    </source>
</reference>
<dbReference type="EMBL" id="CAJVPQ010004572">
    <property type="protein sequence ID" value="CAG8654321.1"/>
    <property type="molecule type" value="Genomic_DNA"/>
</dbReference>
<dbReference type="Proteomes" id="UP000789570">
    <property type="component" value="Unassembled WGS sequence"/>
</dbReference>
<protein>
    <submittedName>
        <fullName evidence="1">14034_t:CDS:1</fullName>
    </submittedName>
</protein>
<dbReference type="AlphaFoldDB" id="A0A9N9DUY3"/>
<evidence type="ECO:0000313" key="1">
    <source>
        <dbReference type="EMBL" id="CAG8654321.1"/>
    </source>
</evidence>
<accession>A0A9N9DUY3</accession>
<comment type="caution">
    <text evidence="1">The sequence shown here is derived from an EMBL/GenBank/DDBJ whole genome shotgun (WGS) entry which is preliminary data.</text>
</comment>
<keyword evidence="2" id="KW-1185">Reference proteome</keyword>
<gene>
    <name evidence="1" type="ORF">FCALED_LOCUS11232</name>
</gene>